<reference evidence="1" key="1">
    <citation type="submission" date="2018-01" db="EMBL/GenBank/DDBJ databases">
        <title>An insight into the sialome of Amazonian anophelines.</title>
        <authorList>
            <person name="Ribeiro J.M."/>
            <person name="Scarpassa V."/>
            <person name="Calvo E."/>
        </authorList>
    </citation>
    <scope>NUCLEOTIDE SEQUENCE</scope>
    <source>
        <tissue evidence="1">Salivary glands</tissue>
    </source>
</reference>
<accession>A0A2M3ZMJ0</accession>
<dbReference type="AlphaFoldDB" id="A0A2M3ZMJ0"/>
<dbReference type="EMBL" id="GGFM01009005">
    <property type="protein sequence ID" value="MBW29756.1"/>
    <property type="molecule type" value="Transcribed_RNA"/>
</dbReference>
<organism evidence="1">
    <name type="scientific">Anopheles braziliensis</name>
    <dbReference type="NCBI Taxonomy" id="58242"/>
    <lineage>
        <taxon>Eukaryota</taxon>
        <taxon>Metazoa</taxon>
        <taxon>Ecdysozoa</taxon>
        <taxon>Arthropoda</taxon>
        <taxon>Hexapoda</taxon>
        <taxon>Insecta</taxon>
        <taxon>Pterygota</taxon>
        <taxon>Neoptera</taxon>
        <taxon>Endopterygota</taxon>
        <taxon>Diptera</taxon>
        <taxon>Nematocera</taxon>
        <taxon>Culicoidea</taxon>
        <taxon>Culicidae</taxon>
        <taxon>Anophelinae</taxon>
        <taxon>Anopheles</taxon>
    </lineage>
</organism>
<proteinExistence type="predicted"/>
<evidence type="ECO:0000313" key="1">
    <source>
        <dbReference type="EMBL" id="MBW29756.1"/>
    </source>
</evidence>
<protein>
    <submittedName>
        <fullName evidence="1">Putative secreted peptide</fullName>
    </submittedName>
</protein>
<sequence length="77" mass="7244">MATGAIASAAADAAAAAAAGGGGDTSGAGDGVVVASAPAVVAATQSVPDVLDRPVAKTYSWTKMAPSSVVEDAERAR</sequence>
<name>A0A2M3ZMJ0_9DIPT</name>